<dbReference type="PROSITE" id="PS50082">
    <property type="entry name" value="WD_REPEATS_2"/>
    <property type="match status" value="1"/>
</dbReference>
<dbReference type="SMART" id="SM00320">
    <property type="entry name" value="WD40"/>
    <property type="match status" value="3"/>
</dbReference>
<dbReference type="InterPro" id="IPR015943">
    <property type="entry name" value="WD40/YVTN_repeat-like_dom_sf"/>
</dbReference>
<dbReference type="Pfam" id="PF00400">
    <property type="entry name" value="WD40"/>
    <property type="match status" value="1"/>
</dbReference>
<dbReference type="RefSeq" id="WP_013627075.1">
    <property type="nucleotide sequence ID" value="NC_015174.1"/>
</dbReference>
<evidence type="ECO:0000256" key="3">
    <source>
        <dbReference type="PROSITE-ProRule" id="PRU00221"/>
    </source>
</evidence>
<dbReference type="Proteomes" id="UP000006860">
    <property type="component" value="Chromosome"/>
</dbReference>
<keyword evidence="5" id="KW-1185">Reference proteome</keyword>
<dbReference type="PROSITE" id="PS50294">
    <property type="entry name" value="WD_REPEATS_REGION"/>
    <property type="match status" value="1"/>
</dbReference>
<dbReference type="PANTHER" id="PTHR19879">
    <property type="entry name" value="TRANSCRIPTION INITIATION FACTOR TFIID"/>
    <property type="match status" value="1"/>
</dbReference>
<keyword evidence="2" id="KW-0677">Repeat</keyword>
<dbReference type="HOGENOM" id="CLU_796664_0_0_0"/>
<reference evidence="5" key="1">
    <citation type="submission" date="2011-02" db="EMBL/GenBank/DDBJ databases">
        <title>The complete genome of Planctomyces brasiliensis DSM 5305.</title>
        <authorList>
            <person name="Lucas S."/>
            <person name="Copeland A."/>
            <person name="Lapidus A."/>
            <person name="Bruce D."/>
            <person name="Goodwin L."/>
            <person name="Pitluck S."/>
            <person name="Kyrpides N."/>
            <person name="Mavromatis K."/>
            <person name="Pagani I."/>
            <person name="Ivanova N."/>
            <person name="Ovchinnikova G."/>
            <person name="Lu M."/>
            <person name="Detter J.C."/>
            <person name="Han C."/>
            <person name="Land M."/>
            <person name="Hauser L."/>
            <person name="Markowitz V."/>
            <person name="Cheng J.-F."/>
            <person name="Hugenholtz P."/>
            <person name="Woyke T."/>
            <person name="Wu D."/>
            <person name="Tindall B."/>
            <person name="Pomrenke H.G."/>
            <person name="Brambilla E."/>
            <person name="Klenk H.-P."/>
            <person name="Eisen J.A."/>
        </authorList>
    </citation>
    <scope>NUCLEOTIDE SEQUENCE [LARGE SCALE GENOMIC DNA]</scope>
    <source>
        <strain evidence="5">ATCC 49424 / DSM 5305 / JCM 21570 / NBRC 103401 / IFAM 1448</strain>
    </source>
</reference>
<dbReference type="InterPro" id="IPR019775">
    <property type="entry name" value="WD40_repeat_CS"/>
</dbReference>
<name>F0SG44_RUBBR</name>
<keyword evidence="1 3" id="KW-0853">WD repeat</keyword>
<dbReference type="eggNOG" id="COG2319">
    <property type="taxonomic scope" value="Bacteria"/>
</dbReference>
<organism evidence="4 5">
    <name type="scientific">Rubinisphaera brasiliensis (strain ATCC 49424 / DSM 5305 / JCM 21570 / IAM 15109 / NBRC 103401 / IFAM 1448)</name>
    <name type="common">Planctomyces brasiliensis</name>
    <dbReference type="NCBI Taxonomy" id="756272"/>
    <lineage>
        <taxon>Bacteria</taxon>
        <taxon>Pseudomonadati</taxon>
        <taxon>Planctomycetota</taxon>
        <taxon>Planctomycetia</taxon>
        <taxon>Planctomycetales</taxon>
        <taxon>Planctomycetaceae</taxon>
        <taxon>Rubinisphaera</taxon>
    </lineage>
</organism>
<dbReference type="SUPFAM" id="SSF69322">
    <property type="entry name" value="Tricorn protease domain 2"/>
    <property type="match status" value="1"/>
</dbReference>
<dbReference type="OrthoDB" id="230341at2"/>
<evidence type="ECO:0000313" key="5">
    <source>
        <dbReference type="Proteomes" id="UP000006860"/>
    </source>
</evidence>
<protein>
    <submittedName>
        <fullName evidence="4">WD40 repeat-containing protein</fullName>
    </submittedName>
</protein>
<dbReference type="InterPro" id="IPR001680">
    <property type="entry name" value="WD40_rpt"/>
</dbReference>
<dbReference type="STRING" id="756272.Plabr_0706"/>
<dbReference type="AlphaFoldDB" id="F0SG44"/>
<dbReference type="EMBL" id="CP002546">
    <property type="protein sequence ID" value="ADY58333.1"/>
    <property type="molecule type" value="Genomic_DNA"/>
</dbReference>
<evidence type="ECO:0000313" key="4">
    <source>
        <dbReference type="EMBL" id="ADY58333.1"/>
    </source>
</evidence>
<feature type="repeat" description="WD" evidence="3">
    <location>
        <begin position="80"/>
        <end position="121"/>
    </location>
</feature>
<dbReference type="Gene3D" id="2.130.10.10">
    <property type="entry name" value="YVTN repeat-like/Quinoprotein amine dehydrogenase"/>
    <property type="match status" value="2"/>
</dbReference>
<dbReference type="PANTHER" id="PTHR19879:SF9">
    <property type="entry name" value="TRANSCRIPTION INITIATION FACTOR TFIID SUBUNIT 5"/>
    <property type="match status" value="1"/>
</dbReference>
<proteinExistence type="predicted"/>
<dbReference type="KEGG" id="pbs:Plabr_0706"/>
<evidence type="ECO:0000256" key="2">
    <source>
        <dbReference type="ARBA" id="ARBA00022737"/>
    </source>
</evidence>
<dbReference type="PROSITE" id="PS00678">
    <property type="entry name" value="WD_REPEATS_1"/>
    <property type="match status" value="1"/>
</dbReference>
<sequence length="348" mass="38248">MPQNDLWGPLCETFPLTPAEWEIVDGDNSDGPYCHGTSVLGLSFSPDDSKLALAGGGRLPWADTTVRIIRLANQKNVQTLYGHACGIHDVCFDPQSGILASASHDYSVLLWDVENEDVIFFRGEDQKTKGYCRFTREGSLLAIGEYAEYESPRSFYVYDLKTQTKVFELALPDEHGVTALAISNDSKFLAVAAESESRSGAARLYLVQLETLEIVNEHLLEDTHCCDIAFLSGHDRLIAGVIGGPFDNFESGLIEIDAQSGEIRWQEHLGGVSIHLACHPHSFEVAVGFKGPTLRIYDSRDWSVIREHDFQGDDDIGGLCSLAYSNSGTLLAYGCSSGKFGILETERE</sequence>
<accession>F0SG44</accession>
<evidence type="ECO:0000256" key="1">
    <source>
        <dbReference type="ARBA" id="ARBA00022574"/>
    </source>
</evidence>
<gene>
    <name evidence="4" type="ordered locus">Plabr_0706</name>
</gene>